<dbReference type="AlphaFoldDB" id="A0A2N7RZG1"/>
<organism evidence="1 2">
    <name type="scientific">Glutamicibacter arilaitensis</name>
    <dbReference type="NCBI Taxonomy" id="256701"/>
    <lineage>
        <taxon>Bacteria</taxon>
        <taxon>Bacillati</taxon>
        <taxon>Actinomycetota</taxon>
        <taxon>Actinomycetes</taxon>
        <taxon>Micrococcales</taxon>
        <taxon>Micrococcaceae</taxon>
        <taxon>Glutamicibacter</taxon>
    </lineage>
</organism>
<dbReference type="Proteomes" id="UP000235739">
    <property type="component" value="Unassembled WGS sequence"/>
</dbReference>
<accession>A0A2N7RZG1</accession>
<sequence length="155" mass="16744">MRLQQPIHVDKPVASIKLKISATDVPLSASVTITDIQLQAGEQPTGVVPNPREIGTTIDRAQHRNGVINPGLQVVALSNGDKAAPAHMRIRGKGKTRVGAYKFGELNGVAEVDGLNHFASQGYGRAPIITERQDLTLNTTLQGRAHLQLSWNERT</sequence>
<reference evidence="1 2" key="1">
    <citation type="journal article" date="2017" name="Elife">
        <title>Extensive horizontal gene transfer in cheese-associated bacteria.</title>
        <authorList>
            <person name="Bonham K.S."/>
            <person name="Wolfe B.E."/>
            <person name="Dutton R.J."/>
        </authorList>
    </citation>
    <scope>NUCLEOTIDE SEQUENCE [LARGE SCALE GENOMIC DNA]</scope>
    <source>
        <strain evidence="1 2">JB182</strain>
    </source>
</reference>
<protein>
    <submittedName>
        <fullName evidence="1">Uncharacterized protein</fullName>
    </submittedName>
</protein>
<gene>
    <name evidence="1" type="ORF">CIK84_11215</name>
</gene>
<name>A0A2N7RZG1_9MICC</name>
<proteinExistence type="predicted"/>
<comment type="caution">
    <text evidence="1">The sequence shown here is derived from an EMBL/GenBank/DDBJ whole genome shotgun (WGS) entry which is preliminary data.</text>
</comment>
<dbReference type="EMBL" id="PNQX01000002">
    <property type="protein sequence ID" value="PMQ19272.1"/>
    <property type="molecule type" value="Genomic_DNA"/>
</dbReference>
<evidence type="ECO:0000313" key="1">
    <source>
        <dbReference type="EMBL" id="PMQ19272.1"/>
    </source>
</evidence>
<evidence type="ECO:0000313" key="2">
    <source>
        <dbReference type="Proteomes" id="UP000235739"/>
    </source>
</evidence>
<dbReference type="RefSeq" id="WP_102598503.1">
    <property type="nucleotide sequence ID" value="NZ_PNQX01000002.1"/>
</dbReference>